<keyword evidence="3" id="KW-0807">Transducer</keyword>
<evidence type="ECO:0000259" key="5">
    <source>
        <dbReference type="PROSITE" id="PS50111"/>
    </source>
</evidence>
<evidence type="ECO:0000313" key="7">
    <source>
        <dbReference type="EMBL" id="MEX3754155.1"/>
    </source>
</evidence>
<evidence type="ECO:0000259" key="6">
    <source>
        <dbReference type="PROSITE" id="PS50885"/>
    </source>
</evidence>
<evidence type="ECO:0000256" key="2">
    <source>
        <dbReference type="ARBA" id="ARBA00029447"/>
    </source>
</evidence>
<keyword evidence="4" id="KW-0472">Membrane</keyword>
<evidence type="ECO:0000256" key="4">
    <source>
        <dbReference type="SAM" id="Phobius"/>
    </source>
</evidence>
<dbReference type="InterPro" id="IPR004089">
    <property type="entry name" value="MCPsignal_dom"/>
</dbReference>
<keyword evidence="1" id="KW-0488">Methylation</keyword>
<dbReference type="PANTHER" id="PTHR43531">
    <property type="entry name" value="PROTEIN ICFG"/>
    <property type="match status" value="1"/>
</dbReference>
<dbReference type="Pfam" id="PF00015">
    <property type="entry name" value="MCPsignal"/>
    <property type="match status" value="1"/>
</dbReference>
<keyword evidence="4" id="KW-0812">Transmembrane</keyword>
<dbReference type="PROSITE" id="PS50885">
    <property type="entry name" value="HAMP"/>
    <property type="match status" value="1"/>
</dbReference>
<evidence type="ECO:0000256" key="1">
    <source>
        <dbReference type="ARBA" id="ARBA00022481"/>
    </source>
</evidence>
<dbReference type="CDD" id="cd11386">
    <property type="entry name" value="MCP_signal"/>
    <property type="match status" value="1"/>
</dbReference>
<gene>
    <name evidence="7" type="ORF">AB3X84_29740</name>
</gene>
<keyword evidence="4" id="KW-1133">Transmembrane helix</keyword>
<comment type="caution">
    <text evidence="7">The sequence shown here is derived from an EMBL/GenBank/DDBJ whole genome shotgun (WGS) entry which is preliminary data.</text>
</comment>
<keyword evidence="8" id="KW-1185">Reference proteome</keyword>
<dbReference type="SUPFAM" id="SSF58104">
    <property type="entry name" value="Methyl-accepting chemotaxis protein (MCP) signaling domain"/>
    <property type="match status" value="1"/>
</dbReference>
<dbReference type="InterPro" id="IPR003660">
    <property type="entry name" value="HAMP_dom"/>
</dbReference>
<dbReference type="RefSeq" id="WP_368580938.1">
    <property type="nucleotide sequence ID" value="NZ_JBFPKB010000029.1"/>
</dbReference>
<dbReference type="InterPro" id="IPR051310">
    <property type="entry name" value="MCP_chemotaxis"/>
</dbReference>
<organism evidence="7 8">
    <name type="scientific">Paraburkholderia phenoliruptrix</name>
    <dbReference type="NCBI Taxonomy" id="252970"/>
    <lineage>
        <taxon>Bacteria</taxon>
        <taxon>Pseudomonadati</taxon>
        <taxon>Pseudomonadota</taxon>
        <taxon>Betaproteobacteria</taxon>
        <taxon>Burkholderiales</taxon>
        <taxon>Burkholderiaceae</taxon>
        <taxon>Paraburkholderia</taxon>
    </lineage>
</organism>
<reference evidence="7 8" key="1">
    <citation type="submission" date="2024-07" db="EMBL/GenBank/DDBJ databases">
        <title>A survey of Mimosa microsymbionts across Brazilian biomes reveals a high diversity of Paraburkholderia nodulating endemic species, but also that Cupriavidus is common as a symbiont of widespread species.</title>
        <authorList>
            <person name="Rouws L."/>
            <person name="Barauna A."/>
            <person name="Beukes C."/>
            <person name="Rouws J.R.C."/>
            <person name="De Faria S.M."/>
            <person name="Gross E."/>
            <person name="Bueno Dos Reis Junior F."/>
            <person name="Simon M.F."/>
            <person name="Maluk M."/>
            <person name="Odee D.W."/>
            <person name="Kenicer G."/>
            <person name="Young J.P.W."/>
            <person name="Reis V.M."/>
            <person name="Zilli J."/>
            <person name="James E.K."/>
        </authorList>
    </citation>
    <scope>NUCLEOTIDE SEQUENCE [LARGE SCALE GENOMIC DNA]</scope>
    <source>
        <strain evidence="7 8">BR14375</strain>
    </source>
</reference>
<dbReference type="Pfam" id="PF12729">
    <property type="entry name" value="4HB_MCP_1"/>
    <property type="match status" value="1"/>
</dbReference>
<proteinExistence type="inferred from homology"/>
<dbReference type="CDD" id="cd06225">
    <property type="entry name" value="HAMP"/>
    <property type="match status" value="1"/>
</dbReference>
<dbReference type="InterPro" id="IPR024478">
    <property type="entry name" value="HlyB_4HB_MCP"/>
</dbReference>
<protein>
    <submittedName>
        <fullName evidence="7">Methyl-accepting chemotaxis protein</fullName>
    </submittedName>
</protein>
<dbReference type="PANTHER" id="PTHR43531:SF14">
    <property type="entry name" value="METHYL-ACCEPTING CHEMOTAXIS PROTEIN I-RELATED"/>
    <property type="match status" value="1"/>
</dbReference>
<feature type="domain" description="HAMP" evidence="6">
    <location>
        <begin position="216"/>
        <end position="268"/>
    </location>
</feature>
<dbReference type="Pfam" id="PF00672">
    <property type="entry name" value="HAMP"/>
    <property type="match status" value="1"/>
</dbReference>
<evidence type="ECO:0000313" key="8">
    <source>
        <dbReference type="Proteomes" id="UP001558535"/>
    </source>
</evidence>
<dbReference type="Gene3D" id="1.10.287.950">
    <property type="entry name" value="Methyl-accepting chemotaxis protein"/>
    <property type="match status" value="1"/>
</dbReference>
<dbReference type="PROSITE" id="PS50111">
    <property type="entry name" value="CHEMOTAXIS_TRANSDUC_2"/>
    <property type="match status" value="1"/>
</dbReference>
<sequence>MTRLLANIRIGVRLGAAFAIVLLLLCLVGATAVFQASRIYEGTMEIADGWLPQVRVLGDVRTWANNVRKASLRSLLETDAKQKATQRALRNEAMKILDGKLQAYQQLAMTAEDEQLNREIRKTWSNYLMLDDKLLTLSESGEASFAAARTLATGESADAFTAVARLIEQAVQSSTRAGLAARSVAAANYRTAVISTGVLILIALAAGIVTAVLITRSITGPIRQSVVVAQAVAAGDLTSKVDVRRGDEVGQLLAALNTMNRQLSNFVSSIGITTESVTVASREIANGNTDLSSRTEEQAASLAQTAASMAELTETVKKNADNAWEANTLAVRATRMADTGNEVVEGMIAVIEKISGSSSKVSEITGVIEGIAFQTNILALNAAVEAARAGEQGRGFAVVASEVRSLAQRSAAAAKEIKELISSSVEMIGEGAQRATEVGSTMDHVKQAIKHVSDIVGEIATASQEQSRGIEQVNQAVMQMDDVTQQNAALVEQSAAAAYSLDEQATKLKNVVSVFRISDAHGTAPRL</sequence>
<feature type="domain" description="Methyl-accepting transducer" evidence="5">
    <location>
        <begin position="273"/>
        <end position="502"/>
    </location>
</feature>
<dbReference type="SMART" id="SM00283">
    <property type="entry name" value="MA"/>
    <property type="match status" value="1"/>
</dbReference>
<evidence type="ECO:0000256" key="3">
    <source>
        <dbReference type="PROSITE-ProRule" id="PRU00284"/>
    </source>
</evidence>
<dbReference type="SMART" id="SM00304">
    <property type="entry name" value="HAMP"/>
    <property type="match status" value="1"/>
</dbReference>
<dbReference type="Proteomes" id="UP001558535">
    <property type="component" value="Unassembled WGS sequence"/>
</dbReference>
<comment type="similarity">
    <text evidence="2">Belongs to the methyl-accepting chemotaxis (MCP) protein family.</text>
</comment>
<accession>A0ABV3WLZ5</accession>
<name>A0ABV3WLZ5_9BURK</name>
<feature type="transmembrane region" description="Helical" evidence="4">
    <location>
        <begin position="192"/>
        <end position="214"/>
    </location>
</feature>
<dbReference type="EMBL" id="JBFPKE010000026">
    <property type="protein sequence ID" value="MEX3754155.1"/>
    <property type="molecule type" value="Genomic_DNA"/>
</dbReference>